<reference evidence="1 2" key="2">
    <citation type="journal article" date="2022" name="Mol. Ecol. Resour.">
        <title>The genomes of chicory, endive, great burdock and yacon provide insights into Asteraceae paleo-polyploidization history and plant inulin production.</title>
        <authorList>
            <person name="Fan W."/>
            <person name="Wang S."/>
            <person name="Wang H."/>
            <person name="Wang A."/>
            <person name="Jiang F."/>
            <person name="Liu H."/>
            <person name="Zhao H."/>
            <person name="Xu D."/>
            <person name="Zhang Y."/>
        </authorList>
    </citation>
    <scope>NUCLEOTIDE SEQUENCE [LARGE SCALE GENOMIC DNA]</scope>
    <source>
        <strain evidence="2">cv. Niubang</strain>
    </source>
</reference>
<name>A0ACB8Z4N7_ARCLA</name>
<proteinExistence type="predicted"/>
<evidence type="ECO:0000313" key="2">
    <source>
        <dbReference type="Proteomes" id="UP001055879"/>
    </source>
</evidence>
<evidence type="ECO:0000313" key="1">
    <source>
        <dbReference type="EMBL" id="KAI3692954.1"/>
    </source>
</evidence>
<reference evidence="2" key="1">
    <citation type="journal article" date="2022" name="Mol. Ecol. Resour.">
        <title>The genomes of chicory, endive, great burdock and yacon provide insights into Asteraceae palaeo-polyploidization history and plant inulin production.</title>
        <authorList>
            <person name="Fan W."/>
            <person name="Wang S."/>
            <person name="Wang H."/>
            <person name="Wang A."/>
            <person name="Jiang F."/>
            <person name="Liu H."/>
            <person name="Zhao H."/>
            <person name="Xu D."/>
            <person name="Zhang Y."/>
        </authorList>
    </citation>
    <scope>NUCLEOTIDE SEQUENCE [LARGE SCALE GENOMIC DNA]</scope>
    <source>
        <strain evidence="2">cv. Niubang</strain>
    </source>
</reference>
<accession>A0ACB8Z4N7</accession>
<protein>
    <submittedName>
        <fullName evidence="1">Uncharacterized protein</fullName>
    </submittedName>
</protein>
<sequence>MILHRLHSETCSALEQRKSRHMISDYKNPLFIIFFFFFFFFFSQLLIGQTTQTHVKSIPISYPSMNHHHPPSRSFFKQIH</sequence>
<keyword evidence="2" id="KW-1185">Reference proteome</keyword>
<dbReference type="EMBL" id="CM042057">
    <property type="protein sequence ID" value="KAI3692954.1"/>
    <property type="molecule type" value="Genomic_DNA"/>
</dbReference>
<comment type="caution">
    <text evidence="1">The sequence shown here is derived from an EMBL/GenBank/DDBJ whole genome shotgun (WGS) entry which is preliminary data.</text>
</comment>
<dbReference type="Proteomes" id="UP001055879">
    <property type="component" value="Linkage Group LG11"/>
</dbReference>
<gene>
    <name evidence="1" type="ORF">L6452_32779</name>
</gene>
<organism evidence="1 2">
    <name type="scientific">Arctium lappa</name>
    <name type="common">Greater burdock</name>
    <name type="synonym">Lappa major</name>
    <dbReference type="NCBI Taxonomy" id="4217"/>
    <lineage>
        <taxon>Eukaryota</taxon>
        <taxon>Viridiplantae</taxon>
        <taxon>Streptophyta</taxon>
        <taxon>Embryophyta</taxon>
        <taxon>Tracheophyta</taxon>
        <taxon>Spermatophyta</taxon>
        <taxon>Magnoliopsida</taxon>
        <taxon>eudicotyledons</taxon>
        <taxon>Gunneridae</taxon>
        <taxon>Pentapetalae</taxon>
        <taxon>asterids</taxon>
        <taxon>campanulids</taxon>
        <taxon>Asterales</taxon>
        <taxon>Asteraceae</taxon>
        <taxon>Carduoideae</taxon>
        <taxon>Cardueae</taxon>
        <taxon>Arctiinae</taxon>
        <taxon>Arctium</taxon>
    </lineage>
</organism>